<sequence length="420" mass="42746">MMSRTRTALFAGAALMAFAGAANAADTVKIGVLGGITGPIESLAQPIVDGSKAAMKEINSDGGLWDSGAKLQADVGDTTCSDATKAADAGDRAVNVDKVVAIMGAMCSGATIAVANNAAIPGGVAMISPASTSPALTDLKDKNLVFRTVTSDAYQGQVLARMVKDKGVNSVAVTYVNNDYGKGFAEAFQTAFKKDGGEVTAMQAHEDNKADYRSEIGNLSASGADALVVLAYADGSGQTILRQALEGGDFQKFFGGDGMVAASLTKNVPGIEGKLTMTKPSASDTPGKSAYESAMKKAGVDADGTFVANAYDATYILAMALEKAGSADRAKVAAAIPEVAKGPGEKIMPGEWAKAKKLIDAGKDVNYEGATGPIDFDQNGDVPGVYDEVVLADGKVKDNGQIKMDGSANGSSSSDSQSSN</sequence>
<protein>
    <submittedName>
        <fullName evidence="9">Amino acid ABC transporter substrate-binding protein</fullName>
    </submittedName>
</protein>
<dbReference type="PRINTS" id="PR00337">
    <property type="entry name" value="LEUILEVALBP"/>
</dbReference>
<evidence type="ECO:0000313" key="10">
    <source>
        <dbReference type="Proteomes" id="UP000320314"/>
    </source>
</evidence>
<dbReference type="GO" id="GO:0006865">
    <property type="term" value="P:amino acid transport"/>
    <property type="evidence" value="ECO:0007669"/>
    <property type="project" value="UniProtKB-KW"/>
</dbReference>
<keyword evidence="2" id="KW-0812">Transmembrane</keyword>
<dbReference type="InterPro" id="IPR051010">
    <property type="entry name" value="BCAA_transport"/>
</dbReference>
<dbReference type="PANTHER" id="PTHR30483">
    <property type="entry name" value="LEUCINE-SPECIFIC-BINDING PROTEIN"/>
    <property type="match status" value="1"/>
</dbReference>
<dbReference type="PANTHER" id="PTHR30483:SF6">
    <property type="entry name" value="PERIPLASMIC BINDING PROTEIN OF ABC TRANSPORTER FOR NATURAL AMINO ACIDS"/>
    <property type="match status" value="1"/>
</dbReference>
<feature type="chain" id="PRO_5021424247" evidence="7">
    <location>
        <begin position="25"/>
        <end position="420"/>
    </location>
</feature>
<reference evidence="9 10" key="1">
    <citation type="submission" date="2019-06" db="EMBL/GenBank/DDBJ databases">
        <authorList>
            <person name="Li M."/>
        </authorList>
    </citation>
    <scope>NUCLEOTIDE SEQUENCE [LARGE SCALE GENOMIC DNA]</scope>
    <source>
        <strain evidence="9 10">BGMRC6574</strain>
    </source>
</reference>
<evidence type="ECO:0000259" key="8">
    <source>
        <dbReference type="Pfam" id="PF01094"/>
    </source>
</evidence>
<dbReference type="SUPFAM" id="SSF53822">
    <property type="entry name" value="Periplasmic binding protein-like I"/>
    <property type="match status" value="1"/>
</dbReference>
<dbReference type="GO" id="GO:0016020">
    <property type="term" value="C:membrane"/>
    <property type="evidence" value="ECO:0007669"/>
    <property type="project" value="UniProtKB-SubCell"/>
</dbReference>
<feature type="signal peptide" evidence="7">
    <location>
        <begin position="1"/>
        <end position="24"/>
    </location>
</feature>
<evidence type="ECO:0000256" key="4">
    <source>
        <dbReference type="ARBA" id="ARBA00022989"/>
    </source>
</evidence>
<dbReference type="AlphaFoldDB" id="A0A506U212"/>
<dbReference type="Pfam" id="PF01094">
    <property type="entry name" value="ANF_receptor"/>
    <property type="match status" value="1"/>
</dbReference>
<dbReference type="InterPro" id="IPR000709">
    <property type="entry name" value="Leu_Ile_Val-bd"/>
</dbReference>
<keyword evidence="7" id="KW-0732">Signal</keyword>
<accession>A0A506U212</accession>
<keyword evidence="10" id="KW-1185">Reference proteome</keyword>
<dbReference type="InterPro" id="IPR001828">
    <property type="entry name" value="ANF_lig-bd_rcpt"/>
</dbReference>
<evidence type="ECO:0000256" key="5">
    <source>
        <dbReference type="ARBA" id="ARBA00023136"/>
    </source>
</evidence>
<dbReference type="OrthoDB" id="9791590at2"/>
<dbReference type="RefSeq" id="WP_141167735.1">
    <property type="nucleotide sequence ID" value="NZ_VHLH01000028.1"/>
</dbReference>
<organism evidence="9 10">
    <name type="scientific">Pararhizobium mangrovi</name>
    <dbReference type="NCBI Taxonomy" id="2590452"/>
    <lineage>
        <taxon>Bacteria</taxon>
        <taxon>Pseudomonadati</taxon>
        <taxon>Pseudomonadota</taxon>
        <taxon>Alphaproteobacteria</taxon>
        <taxon>Hyphomicrobiales</taxon>
        <taxon>Rhizobiaceae</taxon>
        <taxon>Rhizobium/Agrobacterium group</taxon>
        <taxon>Pararhizobium</taxon>
    </lineage>
</organism>
<keyword evidence="3" id="KW-0029">Amino-acid transport</keyword>
<proteinExistence type="predicted"/>
<comment type="subcellular location">
    <subcellularLocation>
        <location evidence="1">Membrane</location>
    </subcellularLocation>
</comment>
<keyword evidence="4" id="KW-1133">Transmembrane helix</keyword>
<dbReference type="EMBL" id="VHLH01000028">
    <property type="protein sequence ID" value="TPW26609.1"/>
    <property type="molecule type" value="Genomic_DNA"/>
</dbReference>
<evidence type="ECO:0000256" key="3">
    <source>
        <dbReference type="ARBA" id="ARBA00022970"/>
    </source>
</evidence>
<feature type="compositionally biased region" description="Low complexity" evidence="6">
    <location>
        <begin position="405"/>
        <end position="420"/>
    </location>
</feature>
<gene>
    <name evidence="9" type="ORF">FJU11_14210</name>
</gene>
<feature type="region of interest" description="Disordered" evidence="6">
    <location>
        <begin position="398"/>
        <end position="420"/>
    </location>
</feature>
<keyword evidence="3" id="KW-0813">Transport</keyword>
<dbReference type="Gene3D" id="3.40.50.2300">
    <property type="match status" value="2"/>
</dbReference>
<evidence type="ECO:0000256" key="7">
    <source>
        <dbReference type="SAM" id="SignalP"/>
    </source>
</evidence>
<evidence type="ECO:0000256" key="6">
    <source>
        <dbReference type="SAM" id="MobiDB-lite"/>
    </source>
</evidence>
<dbReference type="InterPro" id="IPR028082">
    <property type="entry name" value="Peripla_BP_I"/>
</dbReference>
<evidence type="ECO:0000256" key="1">
    <source>
        <dbReference type="ARBA" id="ARBA00004370"/>
    </source>
</evidence>
<comment type="caution">
    <text evidence="9">The sequence shown here is derived from an EMBL/GenBank/DDBJ whole genome shotgun (WGS) entry which is preliminary data.</text>
</comment>
<evidence type="ECO:0000313" key="9">
    <source>
        <dbReference type="EMBL" id="TPW26609.1"/>
    </source>
</evidence>
<dbReference type="Proteomes" id="UP000320314">
    <property type="component" value="Unassembled WGS sequence"/>
</dbReference>
<dbReference type="CDD" id="cd06346">
    <property type="entry name" value="PBP1_ABC_ligand_binding-like"/>
    <property type="match status" value="1"/>
</dbReference>
<name>A0A506U212_9HYPH</name>
<feature type="domain" description="Receptor ligand binding region" evidence="8">
    <location>
        <begin position="52"/>
        <end position="387"/>
    </location>
</feature>
<evidence type="ECO:0000256" key="2">
    <source>
        <dbReference type="ARBA" id="ARBA00022692"/>
    </source>
</evidence>
<keyword evidence="5" id="KW-0472">Membrane</keyword>